<gene>
    <name evidence="4" type="ORF">CCACVL1_04733</name>
</gene>
<evidence type="ECO:0000256" key="1">
    <source>
        <dbReference type="PROSITE-ProRule" id="PRU00047"/>
    </source>
</evidence>
<dbReference type="Pfam" id="PF14392">
    <property type="entry name" value="zf-CCHC_4"/>
    <property type="match status" value="1"/>
</dbReference>
<dbReference type="PANTHER" id="PTHR31286:SF178">
    <property type="entry name" value="DUF4283 DOMAIN-CONTAINING PROTEIN"/>
    <property type="match status" value="1"/>
</dbReference>
<accession>A0A1R3JQ45</accession>
<dbReference type="SUPFAM" id="SSF57756">
    <property type="entry name" value="Retrovirus zinc finger-like domains"/>
    <property type="match status" value="1"/>
</dbReference>
<dbReference type="OrthoDB" id="1707487at2759"/>
<keyword evidence="1" id="KW-0479">Metal-binding</keyword>
<evidence type="ECO:0000313" key="4">
    <source>
        <dbReference type="EMBL" id="OMO96966.1"/>
    </source>
</evidence>
<dbReference type="STRING" id="210143.A0A1R3JQ45"/>
<dbReference type="PROSITE" id="PS50158">
    <property type="entry name" value="ZF_CCHC"/>
    <property type="match status" value="1"/>
</dbReference>
<dbReference type="InterPro" id="IPR025558">
    <property type="entry name" value="DUF4283"/>
</dbReference>
<dbReference type="InterPro" id="IPR036875">
    <property type="entry name" value="Znf_CCHC_sf"/>
</dbReference>
<feature type="compositionally biased region" description="Basic and acidic residues" evidence="2">
    <location>
        <begin position="305"/>
        <end position="316"/>
    </location>
</feature>
<dbReference type="Proteomes" id="UP000188268">
    <property type="component" value="Unassembled WGS sequence"/>
</dbReference>
<evidence type="ECO:0000256" key="2">
    <source>
        <dbReference type="SAM" id="MobiDB-lite"/>
    </source>
</evidence>
<keyword evidence="1" id="KW-0862">Zinc</keyword>
<evidence type="ECO:0000313" key="5">
    <source>
        <dbReference type="Proteomes" id="UP000188268"/>
    </source>
</evidence>
<dbReference type="Gramene" id="OMO96966">
    <property type="protein sequence ID" value="OMO96966"/>
    <property type="gene ID" value="CCACVL1_04733"/>
</dbReference>
<dbReference type="GO" id="GO:0008270">
    <property type="term" value="F:zinc ion binding"/>
    <property type="evidence" value="ECO:0007669"/>
    <property type="project" value="UniProtKB-KW"/>
</dbReference>
<dbReference type="GO" id="GO:0003676">
    <property type="term" value="F:nucleic acid binding"/>
    <property type="evidence" value="ECO:0007669"/>
    <property type="project" value="InterPro"/>
</dbReference>
<feature type="region of interest" description="Disordered" evidence="2">
    <location>
        <begin position="293"/>
        <end position="324"/>
    </location>
</feature>
<dbReference type="EMBL" id="AWWV01007322">
    <property type="protein sequence ID" value="OMO96966.1"/>
    <property type="molecule type" value="Genomic_DNA"/>
</dbReference>
<comment type="caution">
    <text evidence="4">The sequence shown here is derived from an EMBL/GenBank/DDBJ whole genome shotgun (WGS) entry which is preliminary data.</text>
</comment>
<reference evidence="4 5" key="1">
    <citation type="submission" date="2013-09" db="EMBL/GenBank/DDBJ databases">
        <title>Corchorus capsularis genome sequencing.</title>
        <authorList>
            <person name="Alam M."/>
            <person name="Haque M.S."/>
            <person name="Islam M.S."/>
            <person name="Emdad E.M."/>
            <person name="Islam M.M."/>
            <person name="Ahmed B."/>
            <person name="Halim A."/>
            <person name="Hossen Q.M.M."/>
            <person name="Hossain M.Z."/>
            <person name="Ahmed R."/>
            <person name="Khan M.M."/>
            <person name="Islam R."/>
            <person name="Rashid M.M."/>
            <person name="Khan S.A."/>
            <person name="Rahman M.S."/>
            <person name="Alam M."/>
        </authorList>
    </citation>
    <scope>NUCLEOTIDE SEQUENCE [LARGE SCALE GENOMIC DNA]</scope>
    <source>
        <strain evidence="5">cv. CVL-1</strain>
        <tissue evidence="4">Whole seedling</tissue>
    </source>
</reference>
<evidence type="ECO:0000259" key="3">
    <source>
        <dbReference type="PROSITE" id="PS50158"/>
    </source>
</evidence>
<name>A0A1R3JQ45_COCAP</name>
<proteinExistence type="predicted"/>
<dbReference type="InterPro" id="IPR025836">
    <property type="entry name" value="Zn_knuckle_CX2CX4HX4C"/>
</dbReference>
<feature type="domain" description="CCHC-type" evidence="3">
    <location>
        <begin position="193"/>
        <end position="208"/>
    </location>
</feature>
<sequence length="468" mass="53321">MEKDLEIELDVDQEEVGNAMRCALMGKIITNRVLSKRGVIGILQSIWSPKDLIEVREIGNNVYGLLFSNEEVTEMVLERGPWTVMGHCICFKKWEIEKTLMEMEFREVIFWVQIHNLPWEVQTKRNAERVGNVMGRIVEIEDVQWGKAIGRGFLRLRVAMDVERSLLGGFWLPRKNGHKIWAEIRYEKLGDFCYKCGKLGHIEKTCDKEEVIEAGKKMYGPWMRTGMIRTLKVDSGRFKERAVPKLSPSKPTIEDETSRKEAKVNVLLPGCLTISPKPADKENELQVAMETETLSMDACPSSVNKSKETSHYEEGGRSNTGSSKRALSMNIECGSSCGGRVLYSIESLLNIRKNIEASHSSNPNTHTPLHHLPNLNQPHTTGKKNIKPTQTVSQLHRKPNQSQIPTLKETNLIKSKKQKQQENEALYYVEFPNEKIDNVEREEEEVFAQEKANQEVNVSNIVCQADEA</sequence>
<dbReference type="OMA" id="DSEHELQ"/>
<protein>
    <recommendedName>
        <fullName evidence="3">CCHC-type domain-containing protein</fullName>
    </recommendedName>
</protein>
<dbReference type="InterPro" id="IPR001878">
    <property type="entry name" value="Znf_CCHC"/>
</dbReference>
<keyword evidence="5" id="KW-1185">Reference proteome</keyword>
<dbReference type="InterPro" id="IPR040256">
    <property type="entry name" value="At4g02000-like"/>
</dbReference>
<organism evidence="4 5">
    <name type="scientific">Corchorus capsularis</name>
    <name type="common">Jute</name>
    <dbReference type="NCBI Taxonomy" id="210143"/>
    <lineage>
        <taxon>Eukaryota</taxon>
        <taxon>Viridiplantae</taxon>
        <taxon>Streptophyta</taxon>
        <taxon>Embryophyta</taxon>
        <taxon>Tracheophyta</taxon>
        <taxon>Spermatophyta</taxon>
        <taxon>Magnoliopsida</taxon>
        <taxon>eudicotyledons</taxon>
        <taxon>Gunneridae</taxon>
        <taxon>Pentapetalae</taxon>
        <taxon>rosids</taxon>
        <taxon>malvids</taxon>
        <taxon>Malvales</taxon>
        <taxon>Malvaceae</taxon>
        <taxon>Grewioideae</taxon>
        <taxon>Apeibeae</taxon>
        <taxon>Corchorus</taxon>
    </lineage>
</organism>
<keyword evidence="1" id="KW-0863">Zinc-finger</keyword>
<dbReference type="AlphaFoldDB" id="A0A1R3JQ45"/>
<dbReference type="Pfam" id="PF14111">
    <property type="entry name" value="DUF4283"/>
    <property type="match status" value="1"/>
</dbReference>
<feature type="region of interest" description="Disordered" evidence="2">
    <location>
        <begin position="359"/>
        <end position="419"/>
    </location>
</feature>
<feature type="compositionally biased region" description="Polar residues" evidence="2">
    <location>
        <begin position="387"/>
        <end position="413"/>
    </location>
</feature>
<dbReference type="PANTHER" id="PTHR31286">
    <property type="entry name" value="GLYCINE-RICH CELL WALL STRUCTURAL PROTEIN 1.8-LIKE"/>
    <property type="match status" value="1"/>
</dbReference>